<protein>
    <submittedName>
        <fullName evidence="1">Uncharacterized protein</fullName>
    </submittedName>
</protein>
<reference evidence="1 2" key="1">
    <citation type="submission" date="2018-06" db="EMBL/GenBank/DDBJ databases">
        <title>Complete Genomes of Monosporascus.</title>
        <authorList>
            <person name="Robinson A.J."/>
            <person name="Natvig D.O."/>
        </authorList>
    </citation>
    <scope>NUCLEOTIDE SEQUENCE [LARGE SCALE GENOMIC DNA]</scope>
    <source>
        <strain evidence="1 2">CBS 110550</strain>
    </source>
</reference>
<comment type="caution">
    <text evidence="1">The sequence shown here is derived from an EMBL/GenBank/DDBJ whole genome shotgun (WGS) entry which is preliminary data.</text>
</comment>
<dbReference type="AlphaFoldDB" id="A0A4Q4TGE2"/>
<organism evidence="1 2">
    <name type="scientific">Monosporascus ibericus</name>
    <dbReference type="NCBI Taxonomy" id="155417"/>
    <lineage>
        <taxon>Eukaryota</taxon>
        <taxon>Fungi</taxon>
        <taxon>Dikarya</taxon>
        <taxon>Ascomycota</taxon>
        <taxon>Pezizomycotina</taxon>
        <taxon>Sordariomycetes</taxon>
        <taxon>Xylariomycetidae</taxon>
        <taxon>Xylariales</taxon>
        <taxon>Xylariales incertae sedis</taxon>
        <taxon>Monosporascus</taxon>
    </lineage>
</organism>
<sequence length="171" mass="19208">MAMPYDFHLPPRINVGYPSSGKGVWELKFSENVVGWDEEGWIKPYLGRIPPDCHRSWLGFRVIREHGADEFAVPRIIGHRRRYAVYADATSSAPHIAALRQIIGGYESCIFGGVYAECPGRFPELSDRFDACGDGLMTITGRLAEHEEFEGVFGFHEGEHCLVLLPLQQVS</sequence>
<dbReference type="Proteomes" id="UP000293360">
    <property type="component" value="Unassembled WGS sequence"/>
</dbReference>
<evidence type="ECO:0000313" key="1">
    <source>
        <dbReference type="EMBL" id="RYP05658.1"/>
    </source>
</evidence>
<dbReference type="EMBL" id="QJNU01000163">
    <property type="protein sequence ID" value="RYP05658.1"/>
    <property type="molecule type" value="Genomic_DNA"/>
</dbReference>
<accession>A0A4Q4TGE2</accession>
<evidence type="ECO:0000313" key="2">
    <source>
        <dbReference type="Proteomes" id="UP000293360"/>
    </source>
</evidence>
<name>A0A4Q4TGE2_9PEZI</name>
<gene>
    <name evidence="1" type="ORF">DL764_003667</name>
</gene>
<keyword evidence="2" id="KW-1185">Reference proteome</keyword>
<dbReference type="OrthoDB" id="4487429at2759"/>
<proteinExistence type="predicted"/>